<keyword evidence="4" id="KW-1185">Reference proteome</keyword>
<evidence type="ECO:0000256" key="2">
    <source>
        <dbReference type="ARBA" id="ARBA00048655"/>
    </source>
</evidence>
<dbReference type="InterPro" id="IPR016477">
    <property type="entry name" value="Fructo-/Ketosamine-3-kinase"/>
</dbReference>
<evidence type="ECO:0000313" key="4">
    <source>
        <dbReference type="Proteomes" id="UP000324222"/>
    </source>
</evidence>
<keyword evidence="3" id="KW-0808">Transferase</keyword>
<dbReference type="Proteomes" id="UP000324222">
    <property type="component" value="Unassembled WGS sequence"/>
</dbReference>
<keyword evidence="3" id="KW-0418">Kinase</keyword>
<dbReference type="AlphaFoldDB" id="A0A5B7ICY0"/>
<dbReference type="InterPro" id="IPR011009">
    <property type="entry name" value="Kinase-like_dom_sf"/>
</dbReference>
<evidence type="ECO:0000256" key="1">
    <source>
        <dbReference type="ARBA" id="ARBA00011961"/>
    </source>
</evidence>
<protein>
    <recommendedName>
        <fullName evidence="1">protein-ribulosamine 3-kinase</fullName>
        <ecNumber evidence="1">2.7.1.172</ecNumber>
    </recommendedName>
</protein>
<dbReference type="PANTHER" id="PTHR12149:SF8">
    <property type="entry name" value="PROTEIN-RIBULOSAMINE 3-KINASE"/>
    <property type="match status" value="1"/>
</dbReference>
<dbReference type="GO" id="GO:0016301">
    <property type="term" value="F:kinase activity"/>
    <property type="evidence" value="ECO:0007669"/>
    <property type="project" value="UniProtKB-KW"/>
</dbReference>
<name>A0A5B7ICY0_PORTR</name>
<organism evidence="3 4">
    <name type="scientific">Portunus trituberculatus</name>
    <name type="common">Swimming crab</name>
    <name type="synonym">Neptunus trituberculatus</name>
    <dbReference type="NCBI Taxonomy" id="210409"/>
    <lineage>
        <taxon>Eukaryota</taxon>
        <taxon>Metazoa</taxon>
        <taxon>Ecdysozoa</taxon>
        <taxon>Arthropoda</taxon>
        <taxon>Crustacea</taxon>
        <taxon>Multicrustacea</taxon>
        <taxon>Malacostraca</taxon>
        <taxon>Eumalacostraca</taxon>
        <taxon>Eucarida</taxon>
        <taxon>Decapoda</taxon>
        <taxon>Pleocyemata</taxon>
        <taxon>Brachyura</taxon>
        <taxon>Eubrachyura</taxon>
        <taxon>Portunoidea</taxon>
        <taxon>Portunidae</taxon>
        <taxon>Portuninae</taxon>
        <taxon>Portunus</taxon>
    </lineage>
</organism>
<dbReference type="EC" id="2.7.1.172" evidence="1"/>
<dbReference type="SUPFAM" id="SSF56112">
    <property type="entry name" value="Protein kinase-like (PK-like)"/>
    <property type="match status" value="1"/>
</dbReference>
<dbReference type="OrthoDB" id="5772781at2759"/>
<reference evidence="3 4" key="1">
    <citation type="submission" date="2019-05" db="EMBL/GenBank/DDBJ databases">
        <title>Another draft genome of Portunus trituberculatus and its Hox gene families provides insights of decapod evolution.</title>
        <authorList>
            <person name="Jeong J.-H."/>
            <person name="Song I."/>
            <person name="Kim S."/>
            <person name="Choi T."/>
            <person name="Kim D."/>
            <person name="Ryu S."/>
            <person name="Kim W."/>
        </authorList>
    </citation>
    <scope>NUCLEOTIDE SEQUENCE [LARGE SCALE GENOMIC DNA]</scope>
    <source>
        <tissue evidence="3">Muscle</tissue>
    </source>
</reference>
<comment type="caution">
    <text evidence="3">The sequence shown here is derived from an EMBL/GenBank/DDBJ whole genome shotgun (WGS) entry which is preliminary data.</text>
</comment>
<dbReference type="Pfam" id="PF03881">
    <property type="entry name" value="Fructosamin_kin"/>
    <property type="match status" value="1"/>
</dbReference>
<dbReference type="PANTHER" id="PTHR12149">
    <property type="entry name" value="FRUCTOSAMINE 3 KINASE-RELATED PROTEIN"/>
    <property type="match status" value="1"/>
</dbReference>
<accession>A0A5B7ICY0</accession>
<evidence type="ECO:0000313" key="3">
    <source>
        <dbReference type="EMBL" id="MPC79387.1"/>
    </source>
</evidence>
<sequence>MFDGEYEGLKAIQATGTVRVPTPHLALDNPAGGAVLVMEYLDMHGLHRKAGQLGTQLARLHLHNTAARDTAAASRVGAGTTTCVEQFGFHINTCCGYISQDNTWADDWLVFYSRKLDFQLNLIQKEVSE</sequence>
<gene>
    <name evidence="3" type="primary">FN3K</name>
    <name evidence="3" type="ORF">E2C01_073913</name>
</gene>
<comment type="catalytic activity">
    <reaction evidence="2">
        <text>N(6)-D-ribulosyl-L-lysyl-[protein] + ATP = N(6)-(3-O-phospho-D-ribulosyl)-L-lysyl-[protein] + ADP + H(+)</text>
        <dbReference type="Rhea" id="RHEA:48432"/>
        <dbReference type="Rhea" id="RHEA-COMP:12103"/>
        <dbReference type="Rhea" id="RHEA-COMP:12104"/>
        <dbReference type="ChEBI" id="CHEBI:15378"/>
        <dbReference type="ChEBI" id="CHEBI:30616"/>
        <dbReference type="ChEBI" id="CHEBI:90418"/>
        <dbReference type="ChEBI" id="CHEBI:90420"/>
        <dbReference type="ChEBI" id="CHEBI:456216"/>
        <dbReference type="EC" id="2.7.1.172"/>
    </reaction>
    <physiologicalReaction direction="left-to-right" evidence="2">
        <dbReference type="Rhea" id="RHEA:48433"/>
    </physiologicalReaction>
</comment>
<dbReference type="GO" id="GO:0102193">
    <property type="term" value="F:protein-ribulosamine 3-kinase activity"/>
    <property type="evidence" value="ECO:0007669"/>
    <property type="project" value="UniProtKB-EC"/>
</dbReference>
<dbReference type="Gene3D" id="3.90.1200.10">
    <property type="match status" value="1"/>
</dbReference>
<dbReference type="EMBL" id="VSRR010050989">
    <property type="protein sequence ID" value="MPC79387.1"/>
    <property type="molecule type" value="Genomic_DNA"/>
</dbReference>
<proteinExistence type="predicted"/>